<keyword evidence="10" id="KW-0812">Transmembrane</keyword>
<dbReference type="Gene3D" id="3.30.565.10">
    <property type="entry name" value="Histidine kinase-like ATPase, C-terminal domain"/>
    <property type="match status" value="1"/>
</dbReference>
<dbReference type="InterPro" id="IPR023418">
    <property type="entry name" value="Thyroxine_BS"/>
</dbReference>
<keyword evidence="8" id="KW-0902">Two-component regulatory system</keyword>
<organism evidence="12 13">
    <name type="scientific">Micromonospora cremea</name>
    <dbReference type="NCBI Taxonomy" id="709881"/>
    <lineage>
        <taxon>Bacteria</taxon>
        <taxon>Bacillati</taxon>
        <taxon>Actinomycetota</taxon>
        <taxon>Actinomycetes</taxon>
        <taxon>Micromonosporales</taxon>
        <taxon>Micromonosporaceae</taxon>
        <taxon>Micromonospora</taxon>
    </lineage>
</organism>
<dbReference type="GO" id="GO:0046983">
    <property type="term" value="F:protein dimerization activity"/>
    <property type="evidence" value="ECO:0007669"/>
    <property type="project" value="InterPro"/>
</dbReference>
<feature type="transmembrane region" description="Helical" evidence="10">
    <location>
        <begin position="67"/>
        <end position="85"/>
    </location>
</feature>
<keyword evidence="6 12" id="KW-0418">Kinase</keyword>
<dbReference type="RefSeq" id="WP_244298832.1">
    <property type="nucleotide sequence ID" value="NZ_FSQT01000002.1"/>
</dbReference>
<feature type="transmembrane region" description="Helical" evidence="10">
    <location>
        <begin position="16"/>
        <end position="34"/>
    </location>
</feature>
<keyword evidence="7" id="KW-0067">ATP-binding</keyword>
<evidence type="ECO:0000313" key="12">
    <source>
        <dbReference type="EMBL" id="SIN44341.1"/>
    </source>
</evidence>
<evidence type="ECO:0000313" key="13">
    <source>
        <dbReference type="Proteomes" id="UP000185124"/>
    </source>
</evidence>
<feature type="region of interest" description="Disordered" evidence="9">
    <location>
        <begin position="259"/>
        <end position="300"/>
    </location>
</feature>
<dbReference type="EMBL" id="FSQT01000002">
    <property type="protein sequence ID" value="SIN44341.1"/>
    <property type="molecule type" value="Genomic_DNA"/>
</dbReference>
<comment type="catalytic activity">
    <reaction evidence="1">
        <text>ATP + protein L-histidine = ADP + protein N-phospho-L-histidine.</text>
        <dbReference type="EC" id="2.7.13.3"/>
    </reaction>
</comment>
<sequence length="424" mass="44749">MTFEALRRWWATVPPWVGESALVVVVAVATVFRIRAGVVQSADRPPDQAAYLLGLAMSTVLPLRRRWPALVLALVTVGWLAYHILDYPGGAPAVPVWVALYTGAAATDRAASMLVAAFLIGSDLQGRVATHNLDPLDPTLDGSFGVFIAALLLGEAARSRRRWQAETRARLALLTAERDRAAADRDRAAAERLARERIRIAQELHDITAHTIAVIGVQAGVAAETLKDSPEQARAALGAVRQASREAMRDLRAAVGVLRDGTPATADPPGDADPADTGSPEGVPLGAAPAQPEPPAPSLDRLPVMARACGAGDGPAVALTWRGDRRPLPRAVEATAYRIAQESLTNVLRHAAANQVDVTVEYLPDGLRLEIVDDGTQPATPGTGFGIRGMAERAGSLGGWLAAGSEPAGGFRVRAWLPVREATT</sequence>
<name>A0A1N6BDD6_9ACTN</name>
<keyword evidence="10" id="KW-0472">Membrane</keyword>
<feature type="compositionally biased region" description="Low complexity" evidence="9">
    <location>
        <begin position="260"/>
        <end position="269"/>
    </location>
</feature>
<protein>
    <recommendedName>
        <fullName evidence="2">histidine kinase</fullName>
        <ecNumber evidence="2">2.7.13.3</ecNumber>
    </recommendedName>
</protein>
<dbReference type="GO" id="GO:0016020">
    <property type="term" value="C:membrane"/>
    <property type="evidence" value="ECO:0007669"/>
    <property type="project" value="InterPro"/>
</dbReference>
<dbReference type="InterPro" id="IPR036890">
    <property type="entry name" value="HATPase_C_sf"/>
</dbReference>
<evidence type="ECO:0000256" key="7">
    <source>
        <dbReference type="ARBA" id="ARBA00022840"/>
    </source>
</evidence>
<gene>
    <name evidence="12" type="ORF">SAMN04489832_7228</name>
</gene>
<dbReference type="AlphaFoldDB" id="A0A1N6BDD6"/>
<dbReference type="PANTHER" id="PTHR24421:SF10">
    <property type="entry name" value="NITRATE_NITRITE SENSOR PROTEIN NARQ"/>
    <property type="match status" value="1"/>
</dbReference>
<evidence type="ECO:0000256" key="8">
    <source>
        <dbReference type="ARBA" id="ARBA00023012"/>
    </source>
</evidence>
<dbReference type="InterPro" id="IPR050482">
    <property type="entry name" value="Sensor_HK_TwoCompSys"/>
</dbReference>
<evidence type="ECO:0000256" key="5">
    <source>
        <dbReference type="ARBA" id="ARBA00022741"/>
    </source>
</evidence>
<evidence type="ECO:0000256" key="4">
    <source>
        <dbReference type="ARBA" id="ARBA00022679"/>
    </source>
</evidence>
<dbReference type="PROSITE" id="PS00768">
    <property type="entry name" value="TRANSTHYRETIN_1"/>
    <property type="match status" value="1"/>
</dbReference>
<keyword evidence="4" id="KW-0808">Transferase</keyword>
<keyword evidence="3" id="KW-0597">Phosphoprotein</keyword>
<keyword evidence="10" id="KW-1133">Transmembrane helix</keyword>
<evidence type="ECO:0000256" key="9">
    <source>
        <dbReference type="SAM" id="MobiDB-lite"/>
    </source>
</evidence>
<dbReference type="SUPFAM" id="SSF55874">
    <property type="entry name" value="ATPase domain of HSP90 chaperone/DNA topoisomerase II/histidine kinase"/>
    <property type="match status" value="1"/>
</dbReference>
<evidence type="ECO:0000256" key="3">
    <source>
        <dbReference type="ARBA" id="ARBA00022553"/>
    </source>
</evidence>
<dbReference type="SMART" id="SM00387">
    <property type="entry name" value="HATPase_c"/>
    <property type="match status" value="1"/>
</dbReference>
<dbReference type="Gene3D" id="1.20.5.1930">
    <property type="match status" value="1"/>
</dbReference>
<keyword evidence="13" id="KW-1185">Reference proteome</keyword>
<dbReference type="EC" id="2.7.13.3" evidence="2"/>
<dbReference type="PANTHER" id="PTHR24421">
    <property type="entry name" value="NITRATE/NITRITE SENSOR PROTEIN NARX-RELATED"/>
    <property type="match status" value="1"/>
</dbReference>
<evidence type="ECO:0000259" key="11">
    <source>
        <dbReference type="SMART" id="SM00387"/>
    </source>
</evidence>
<dbReference type="Proteomes" id="UP000185124">
    <property type="component" value="Unassembled WGS sequence"/>
</dbReference>
<dbReference type="CDD" id="cd16917">
    <property type="entry name" value="HATPase_UhpB-NarQ-NarX-like"/>
    <property type="match status" value="1"/>
</dbReference>
<dbReference type="GO" id="GO:0000155">
    <property type="term" value="F:phosphorelay sensor kinase activity"/>
    <property type="evidence" value="ECO:0007669"/>
    <property type="project" value="InterPro"/>
</dbReference>
<evidence type="ECO:0000256" key="6">
    <source>
        <dbReference type="ARBA" id="ARBA00022777"/>
    </source>
</evidence>
<dbReference type="InterPro" id="IPR011712">
    <property type="entry name" value="Sig_transdc_His_kin_sub3_dim/P"/>
</dbReference>
<evidence type="ECO:0000256" key="10">
    <source>
        <dbReference type="SAM" id="Phobius"/>
    </source>
</evidence>
<dbReference type="Pfam" id="PF23539">
    <property type="entry name" value="DUF7134"/>
    <property type="match status" value="1"/>
</dbReference>
<dbReference type="InterPro" id="IPR003594">
    <property type="entry name" value="HATPase_dom"/>
</dbReference>
<evidence type="ECO:0000256" key="2">
    <source>
        <dbReference type="ARBA" id="ARBA00012438"/>
    </source>
</evidence>
<reference evidence="13" key="1">
    <citation type="submission" date="2016-12" db="EMBL/GenBank/DDBJ databases">
        <authorList>
            <person name="Varghese N."/>
            <person name="Submissions S."/>
        </authorList>
    </citation>
    <scope>NUCLEOTIDE SEQUENCE [LARGE SCALE GENOMIC DNA]</scope>
    <source>
        <strain evidence="13">DSM 45599</strain>
    </source>
</reference>
<keyword evidence="5" id="KW-0547">Nucleotide-binding</keyword>
<feature type="domain" description="Histidine kinase/HSP90-like ATPase" evidence="11">
    <location>
        <begin position="331"/>
        <end position="421"/>
    </location>
</feature>
<accession>A0A1N6BDD6</accession>
<proteinExistence type="predicted"/>
<dbReference type="Pfam" id="PF07730">
    <property type="entry name" value="HisKA_3"/>
    <property type="match status" value="1"/>
</dbReference>
<dbReference type="GO" id="GO:0005524">
    <property type="term" value="F:ATP binding"/>
    <property type="evidence" value="ECO:0007669"/>
    <property type="project" value="UniProtKB-KW"/>
</dbReference>
<dbReference type="InterPro" id="IPR055558">
    <property type="entry name" value="DUF7134"/>
</dbReference>
<evidence type="ECO:0000256" key="1">
    <source>
        <dbReference type="ARBA" id="ARBA00000085"/>
    </source>
</evidence>
<dbReference type="Pfam" id="PF02518">
    <property type="entry name" value="HATPase_c"/>
    <property type="match status" value="1"/>
</dbReference>
<dbReference type="STRING" id="709881.SAMN04489832_7228"/>